<comment type="catalytic activity">
    <reaction evidence="1">
        <text>ATP + protein L-histidine = ADP + protein N-phospho-L-histidine.</text>
        <dbReference type="EC" id="2.7.13.3"/>
    </reaction>
</comment>
<feature type="domain" description="PAS" evidence="12">
    <location>
        <begin position="542"/>
        <end position="615"/>
    </location>
</feature>
<dbReference type="InterPro" id="IPR046342">
    <property type="entry name" value="CBS_dom_sf"/>
</dbReference>
<dbReference type="InterPro" id="IPR005467">
    <property type="entry name" value="His_kinase_dom"/>
</dbReference>
<dbReference type="PROSITE" id="PS50113">
    <property type="entry name" value="PAC"/>
    <property type="match status" value="5"/>
</dbReference>
<protein>
    <recommendedName>
        <fullName evidence="2">histidine kinase</fullName>
        <ecNumber evidence="2">2.7.13.3</ecNumber>
    </recommendedName>
</protein>
<dbReference type="PANTHER" id="PTHR43304">
    <property type="entry name" value="PHYTOCHROME-LIKE PROTEIN CPH1"/>
    <property type="match status" value="1"/>
</dbReference>
<evidence type="ECO:0000259" key="12">
    <source>
        <dbReference type="PROSITE" id="PS50112"/>
    </source>
</evidence>
<dbReference type="GO" id="GO:0000155">
    <property type="term" value="F:phosphorelay sensor kinase activity"/>
    <property type="evidence" value="ECO:0007669"/>
    <property type="project" value="InterPro"/>
</dbReference>
<dbReference type="PROSITE" id="PS50112">
    <property type="entry name" value="PAS"/>
    <property type="match status" value="4"/>
</dbReference>
<dbReference type="Pfam" id="PF00512">
    <property type="entry name" value="HisKA"/>
    <property type="match status" value="1"/>
</dbReference>
<dbReference type="InterPro" id="IPR013767">
    <property type="entry name" value="PAS_fold"/>
</dbReference>
<dbReference type="InterPro" id="IPR011006">
    <property type="entry name" value="CheY-like_superfamily"/>
</dbReference>
<keyword evidence="5 15" id="KW-0418">Kinase</keyword>
<dbReference type="Gene3D" id="3.40.50.2300">
    <property type="match status" value="1"/>
</dbReference>
<feature type="domain" description="PAC" evidence="13">
    <location>
        <begin position="744"/>
        <end position="796"/>
    </location>
</feature>
<dbReference type="SUPFAM" id="SSF52172">
    <property type="entry name" value="CheY-like"/>
    <property type="match status" value="1"/>
</dbReference>
<feature type="domain" description="PAC" evidence="13">
    <location>
        <begin position="617"/>
        <end position="669"/>
    </location>
</feature>
<dbReference type="SMART" id="SM00448">
    <property type="entry name" value="REC"/>
    <property type="match status" value="1"/>
</dbReference>
<dbReference type="InterPro" id="IPR036890">
    <property type="entry name" value="HATPase_C_sf"/>
</dbReference>
<feature type="coiled-coil region" evidence="9">
    <location>
        <begin position="357"/>
        <end position="384"/>
    </location>
</feature>
<feature type="domain" description="CBS" evidence="14">
    <location>
        <begin position="103"/>
        <end position="169"/>
    </location>
</feature>
<dbReference type="InterPro" id="IPR000014">
    <property type="entry name" value="PAS"/>
</dbReference>
<dbReference type="InterPro" id="IPR001610">
    <property type="entry name" value="PAC"/>
</dbReference>
<dbReference type="RefSeq" id="WP_012411248.1">
    <property type="nucleotide sequence ID" value="NC_010628.1"/>
</dbReference>
<dbReference type="Gene3D" id="3.30.450.20">
    <property type="entry name" value="PAS domain"/>
    <property type="match status" value="5"/>
</dbReference>
<accession>B2J162</accession>
<evidence type="ECO:0000259" key="13">
    <source>
        <dbReference type="PROSITE" id="PS50113"/>
    </source>
</evidence>
<dbReference type="KEGG" id="npu:Npun_F4948"/>
<feature type="domain" description="PAS" evidence="12">
    <location>
        <begin position="793"/>
        <end position="864"/>
    </location>
</feature>
<evidence type="ECO:0000256" key="2">
    <source>
        <dbReference type="ARBA" id="ARBA00012438"/>
    </source>
</evidence>
<dbReference type="Gene3D" id="2.10.70.100">
    <property type="match status" value="1"/>
</dbReference>
<dbReference type="eggNOG" id="COG2202">
    <property type="taxonomic scope" value="Bacteria"/>
</dbReference>
<dbReference type="InterPro" id="IPR035965">
    <property type="entry name" value="PAS-like_dom_sf"/>
</dbReference>
<reference evidence="15 16" key="2">
    <citation type="journal article" date="2013" name="Plant Physiol.">
        <title>A Nostoc punctiforme Sugar Transporter Necessary to Establish a Cyanobacterium-Plant Symbiosis.</title>
        <authorList>
            <person name="Ekman M."/>
            <person name="Picossi S."/>
            <person name="Campbell E.L."/>
            <person name="Meeks J.C."/>
            <person name="Flores E."/>
        </authorList>
    </citation>
    <scope>NUCLEOTIDE SEQUENCE [LARGE SCALE GENOMIC DNA]</scope>
    <source>
        <strain evidence="16">ATCC 29133 / PCC 73102</strain>
    </source>
</reference>
<dbReference type="PROSITE" id="PS50109">
    <property type="entry name" value="HIS_KIN"/>
    <property type="match status" value="1"/>
</dbReference>
<feature type="domain" description="PAS" evidence="12">
    <location>
        <begin position="409"/>
        <end position="472"/>
    </location>
</feature>
<feature type="modified residue" description="4-aspartylphosphate" evidence="7">
    <location>
        <position position="1225"/>
    </location>
</feature>
<keyword evidence="8" id="KW-0129">CBS domain</keyword>
<dbReference type="SMART" id="SM00091">
    <property type="entry name" value="PAS"/>
    <property type="match status" value="5"/>
</dbReference>
<dbReference type="NCBIfam" id="TIGR00229">
    <property type="entry name" value="sensory_box"/>
    <property type="match status" value="5"/>
</dbReference>
<dbReference type="SMART" id="SM00116">
    <property type="entry name" value="CBS"/>
    <property type="match status" value="2"/>
</dbReference>
<dbReference type="SMART" id="SM00387">
    <property type="entry name" value="HATPase_c"/>
    <property type="match status" value="1"/>
</dbReference>
<dbReference type="Pfam" id="PF08447">
    <property type="entry name" value="PAS_3"/>
    <property type="match status" value="2"/>
</dbReference>
<dbReference type="HOGENOM" id="CLU_000445_114_82_3"/>
<dbReference type="SUPFAM" id="SSF47384">
    <property type="entry name" value="Homodimeric domain of signal transducing histidine kinase"/>
    <property type="match status" value="1"/>
</dbReference>
<evidence type="ECO:0000256" key="3">
    <source>
        <dbReference type="ARBA" id="ARBA00022553"/>
    </source>
</evidence>
<dbReference type="SUPFAM" id="SSF55785">
    <property type="entry name" value="PYP-like sensor domain (PAS domain)"/>
    <property type="match status" value="5"/>
</dbReference>
<gene>
    <name evidence="15" type="ordered locus">Npun_F4948</name>
</gene>
<dbReference type="PhylomeDB" id="B2J162"/>
<dbReference type="Proteomes" id="UP000001191">
    <property type="component" value="Chromosome"/>
</dbReference>
<dbReference type="Pfam" id="PF00989">
    <property type="entry name" value="PAS"/>
    <property type="match status" value="2"/>
</dbReference>
<dbReference type="SMART" id="SM00086">
    <property type="entry name" value="PAC"/>
    <property type="match status" value="5"/>
</dbReference>
<dbReference type="CDD" id="cd00082">
    <property type="entry name" value="HisKA"/>
    <property type="match status" value="1"/>
</dbReference>
<dbReference type="InterPro" id="IPR003661">
    <property type="entry name" value="HisK_dim/P_dom"/>
</dbReference>
<keyword evidence="16" id="KW-1185">Reference proteome</keyword>
<feature type="coiled-coil region" evidence="9">
    <location>
        <begin position="202"/>
        <end position="250"/>
    </location>
</feature>
<dbReference type="InterPro" id="IPR001789">
    <property type="entry name" value="Sig_transdc_resp-reg_receiver"/>
</dbReference>
<dbReference type="SUPFAM" id="SSF54631">
    <property type="entry name" value="CBS-domain pair"/>
    <property type="match status" value="1"/>
</dbReference>
<keyword evidence="3 7" id="KW-0597">Phosphoprotein</keyword>
<dbReference type="PROSITE" id="PS51371">
    <property type="entry name" value="CBS"/>
    <property type="match status" value="2"/>
</dbReference>
<dbReference type="PANTHER" id="PTHR43304:SF1">
    <property type="entry name" value="PAC DOMAIN-CONTAINING PROTEIN"/>
    <property type="match status" value="1"/>
</dbReference>
<dbReference type="eggNOG" id="COG0517">
    <property type="taxonomic scope" value="Bacteria"/>
</dbReference>
<evidence type="ECO:0000313" key="15">
    <source>
        <dbReference type="EMBL" id="ACC83293.1"/>
    </source>
</evidence>
<dbReference type="CDD" id="cd00130">
    <property type="entry name" value="PAS"/>
    <property type="match status" value="5"/>
</dbReference>
<dbReference type="CDD" id="cd17546">
    <property type="entry name" value="REC_hyHK_CKI1_RcsC-like"/>
    <property type="match status" value="1"/>
</dbReference>
<feature type="domain" description="PAC" evidence="13">
    <location>
        <begin position="482"/>
        <end position="534"/>
    </location>
</feature>
<reference evidence="16" key="1">
    <citation type="submission" date="2008-04" db="EMBL/GenBank/DDBJ databases">
        <title>Complete sequence of chromosome of Nostoc punctiforme ATCC 29133.</title>
        <authorList>
            <consortium name="US DOE Joint Genome Institute"/>
            <person name="Copeland A."/>
            <person name="Lucas S."/>
            <person name="Lapidus A."/>
            <person name="Glavina del Rio T."/>
            <person name="Dalin E."/>
            <person name="Tice H."/>
            <person name="Pitluck S."/>
            <person name="Chain P."/>
            <person name="Malfatti S."/>
            <person name="Shin M."/>
            <person name="Vergez L."/>
            <person name="Schmutz J."/>
            <person name="Larimer F."/>
            <person name="Land M."/>
            <person name="Hauser L."/>
            <person name="Kyrpides N."/>
            <person name="Kim E."/>
            <person name="Meeks J.C."/>
            <person name="Elhai J."/>
            <person name="Campbell E.L."/>
            <person name="Thiel T."/>
            <person name="Longmire J."/>
            <person name="Potts M."/>
            <person name="Atlas R."/>
        </authorList>
    </citation>
    <scope>NUCLEOTIDE SEQUENCE [LARGE SCALE GENOMIC DNA]</scope>
    <source>
        <strain evidence="16">ATCC 29133 / PCC 73102</strain>
    </source>
</reference>
<feature type="domain" description="PAC" evidence="13">
    <location>
        <begin position="866"/>
        <end position="918"/>
    </location>
</feature>
<dbReference type="Pfam" id="PF00571">
    <property type="entry name" value="CBS"/>
    <property type="match status" value="2"/>
</dbReference>
<evidence type="ECO:0000256" key="6">
    <source>
        <dbReference type="ARBA" id="ARBA00023012"/>
    </source>
</evidence>
<dbReference type="eggNOG" id="COG0784">
    <property type="taxonomic scope" value="Bacteria"/>
</dbReference>
<evidence type="ECO:0000256" key="5">
    <source>
        <dbReference type="ARBA" id="ARBA00022777"/>
    </source>
</evidence>
<keyword evidence="4" id="KW-0808">Transferase</keyword>
<dbReference type="CDD" id="cd04620">
    <property type="entry name" value="CBS_two-component_sensor_histidine_kinase_repeat1"/>
    <property type="match status" value="1"/>
</dbReference>
<sequence length="1298" mass="146323">MRFNDHLINIPSLNNVINRSPLTISIDSFVVEAIALMSQEPASNYAPISLNSSLDLGFRTQPLTSCIFVLEAGRLLGIFTEKDVIRLIASGVDLSTLTMAEVMTQPVVTLRQSDSNDIFIALSLLRQHQTDYLPVLNDRGQLLGIITQTSLLQAFDLVKMVGVVEGLQEYLQKPTDEFRQVNQPIEIEQVRSQTQNHLKVWVESQSSEIMQVNQELQLALEELQVAEEELREQNEELSVARELVELERQRYQDLFEFAPDGYLVTDVAGIIQEANRTAATMLAVRQKYLRNKPLILFIAHQDRQAFNARLNNSQQLQEWEIYLKPRGGKAFPASVRVAAMYDSEGDLVGWRWLLCNINERQQAKKALRQAHDELEQRVAERTAELAMSNVLLQQEITDRQRTEFALRQSENLYRQLVESQIDVIIRIDLQGQITFANMAACQTFGWKQDEYHGQSFWQFFHPDDLPQMMEKIAGLGSSSEPLTNSERLIFTVTGIRWFQWNAIAIHDDKGEVVEIQTVGRDITEQQAALQQRQLAEAALYQSEEKFRTFAENTHAVIWIASPDSFRTLYVSPAYEKIWGRSCQSLLEQPESWIDNVHPDDRELIAKAVKQQLSGEPASAEYRIFRPDGSVRWIWDRSFTVYDDQREVQFYGGIAEDITERKLAEESLRESEARLTLATETAQMGIWDRNMIANTTIWSANMGPLYGLPIDTLCPTVEDYLNLIHPEDQKAVAANIAQIIEEGQGSIEYRTIWPDGSLHWLNCKGQAYYNEIGQPIRLIGTNRDVTERKLAEQKISEQAALLDIATDAILVRDLQSQILVWNKGAERMFGWLSTEVIGKDLREILYPPGTHHQLEVPLKSVIESGSWQGELSKVTKSGKEIVVESRWTLMRDPEGKPKSILSVDTDITEKKQLEEQFFRAQRLESIGTLAGGIAHDLNNILTPILAAAQLLQGTFLQDEERSGQLLALVESNAQRGAALVKQILSFARGFKGERILIQVKYLIAEIIQIVKETFPKSIELSAIIPEDTWPITGNTTQLHQVLMNLVVNARDALPDGGKIAISVENKFIDEAYTKMNLDAQVGHYIMITVADDGVGIPPEILDRIFEPFFTTKGVNTGTGLGLSTVLGIIKSHAGFIKVSTNVGKGSKFELFLPAVEATQAFTIEDLDVLPGEGELILVVDDEAQIREIAAIILENYNYRILAASNGIEAIALYAQYKHQINAVLMDIMMPEMDGITAIRTLQKMNNQVQIIACSGLNSMEVFTQACDAYAYVKAVLSKPYTARELLKSLHNLFRGSAEL</sequence>
<evidence type="ECO:0000313" key="16">
    <source>
        <dbReference type="Proteomes" id="UP000001191"/>
    </source>
</evidence>
<dbReference type="InterPro" id="IPR013656">
    <property type="entry name" value="PAS_4"/>
</dbReference>
<organism evidence="15 16">
    <name type="scientific">Nostoc punctiforme (strain ATCC 29133 / PCC 73102)</name>
    <dbReference type="NCBI Taxonomy" id="63737"/>
    <lineage>
        <taxon>Bacteria</taxon>
        <taxon>Bacillati</taxon>
        <taxon>Cyanobacteriota</taxon>
        <taxon>Cyanophyceae</taxon>
        <taxon>Nostocales</taxon>
        <taxon>Nostocaceae</taxon>
        <taxon>Nostoc</taxon>
    </lineage>
</organism>
<dbReference type="InterPro" id="IPR004358">
    <property type="entry name" value="Sig_transdc_His_kin-like_C"/>
</dbReference>
<evidence type="ECO:0000259" key="10">
    <source>
        <dbReference type="PROSITE" id="PS50109"/>
    </source>
</evidence>
<feature type="domain" description="Histidine kinase" evidence="10">
    <location>
        <begin position="931"/>
        <end position="1155"/>
    </location>
</feature>
<dbReference type="InterPro" id="IPR052162">
    <property type="entry name" value="Sensor_kinase/Photoreceptor"/>
</dbReference>
<dbReference type="PROSITE" id="PS50110">
    <property type="entry name" value="RESPONSE_REGULATORY"/>
    <property type="match status" value="1"/>
</dbReference>
<dbReference type="Gene3D" id="3.10.580.10">
    <property type="entry name" value="CBS-domain"/>
    <property type="match status" value="1"/>
</dbReference>
<dbReference type="InterPro" id="IPR000700">
    <property type="entry name" value="PAS-assoc_C"/>
</dbReference>
<name>B2J162_NOSP7</name>
<dbReference type="PRINTS" id="PR00344">
    <property type="entry name" value="BCTRLSENSOR"/>
</dbReference>
<evidence type="ECO:0000259" key="11">
    <source>
        <dbReference type="PROSITE" id="PS50110"/>
    </source>
</evidence>
<dbReference type="Gene3D" id="3.30.565.10">
    <property type="entry name" value="Histidine kinase-like ATPase, C-terminal domain"/>
    <property type="match status" value="1"/>
</dbReference>
<dbReference type="Pfam" id="PF08448">
    <property type="entry name" value="PAS_4"/>
    <property type="match status" value="1"/>
</dbReference>
<dbReference type="Gene3D" id="1.10.287.130">
    <property type="match status" value="1"/>
</dbReference>
<feature type="domain" description="CBS" evidence="14">
    <location>
        <begin position="17"/>
        <end position="94"/>
    </location>
</feature>
<dbReference type="STRING" id="63737.Npun_F4948"/>
<dbReference type="InterPro" id="IPR000644">
    <property type="entry name" value="CBS_dom"/>
</dbReference>
<proteinExistence type="predicted"/>
<dbReference type="EMBL" id="CP001037">
    <property type="protein sequence ID" value="ACC83293.1"/>
    <property type="molecule type" value="Genomic_DNA"/>
</dbReference>
<keyword evidence="9" id="KW-0175">Coiled coil</keyword>
<dbReference type="GO" id="GO:0006355">
    <property type="term" value="P:regulation of DNA-templated transcription"/>
    <property type="evidence" value="ECO:0007669"/>
    <property type="project" value="InterPro"/>
</dbReference>
<dbReference type="EC" id="2.7.13.3" evidence="2"/>
<evidence type="ECO:0000256" key="9">
    <source>
        <dbReference type="SAM" id="Coils"/>
    </source>
</evidence>
<dbReference type="Pfam" id="PF00072">
    <property type="entry name" value="Response_reg"/>
    <property type="match status" value="1"/>
</dbReference>
<evidence type="ECO:0000256" key="1">
    <source>
        <dbReference type="ARBA" id="ARBA00000085"/>
    </source>
</evidence>
<dbReference type="EnsemblBacteria" id="ACC83293">
    <property type="protein sequence ID" value="ACC83293"/>
    <property type="gene ID" value="Npun_F4948"/>
</dbReference>
<dbReference type="InterPro" id="IPR036097">
    <property type="entry name" value="HisK_dim/P_sf"/>
</dbReference>
<dbReference type="SMART" id="SM00388">
    <property type="entry name" value="HisKA"/>
    <property type="match status" value="1"/>
</dbReference>
<evidence type="ECO:0000259" key="14">
    <source>
        <dbReference type="PROSITE" id="PS51371"/>
    </source>
</evidence>
<feature type="domain" description="Response regulatory" evidence="11">
    <location>
        <begin position="1174"/>
        <end position="1292"/>
    </location>
</feature>
<dbReference type="InterPro" id="IPR003594">
    <property type="entry name" value="HATPase_dom"/>
</dbReference>
<dbReference type="SUPFAM" id="SSF55874">
    <property type="entry name" value="ATPase domain of HSP90 chaperone/DNA topoisomerase II/histidine kinase"/>
    <property type="match status" value="1"/>
</dbReference>
<evidence type="ECO:0000256" key="7">
    <source>
        <dbReference type="PROSITE-ProRule" id="PRU00169"/>
    </source>
</evidence>
<evidence type="ECO:0000256" key="4">
    <source>
        <dbReference type="ARBA" id="ARBA00022679"/>
    </source>
</evidence>
<dbReference type="eggNOG" id="COG4191">
    <property type="taxonomic scope" value="Bacteria"/>
</dbReference>
<feature type="domain" description="PAS" evidence="12">
    <location>
        <begin position="670"/>
        <end position="742"/>
    </location>
</feature>
<dbReference type="InterPro" id="IPR013655">
    <property type="entry name" value="PAS_fold_3"/>
</dbReference>
<dbReference type="Pfam" id="PF02518">
    <property type="entry name" value="HATPase_c"/>
    <property type="match status" value="1"/>
</dbReference>
<feature type="domain" description="PAC" evidence="13">
    <location>
        <begin position="317"/>
        <end position="369"/>
    </location>
</feature>
<keyword evidence="6" id="KW-0902">Two-component regulatory system</keyword>
<dbReference type="OrthoDB" id="9788063at2"/>
<evidence type="ECO:0000256" key="8">
    <source>
        <dbReference type="PROSITE-ProRule" id="PRU00703"/>
    </source>
</evidence>